<dbReference type="EMBL" id="CAEZYG010000003">
    <property type="protein sequence ID" value="CAB4701616.1"/>
    <property type="molecule type" value="Genomic_DNA"/>
</dbReference>
<dbReference type="EMBL" id="CAFBOT010000031">
    <property type="protein sequence ID" value="CAB4984392.1"/>
    <property type="molecule type" value="Genomic_DNA"/>
</dbReference>
<organism evidence="4">
    <name type="scientific">freshwater metagenome</name>
    <dbReference type="NCBI Taxonomy" id="449393"/>
    <lineage>
        <taxon>unclassified sequences</taxon>
        <taxon>metagenomes</taxon>
        <taxon>ecological metagenomes</taxon>
    </lineage>
</organism>
<protein>
    <submittedName>
        <fullName evidence="4">Unannotated protein</fullName>
    </submittedName>
</protein>
<dbReference type="PANTHER" id="PTHR22911">
    <property type="entry name" value="ACYL-MALONYL CONDENSING ENZYME-RELATED"/>
    <property type="match status" value="1"/>
</dbReference>
<feature type="transmembrane region" description="Helical" evidence="1">
    <location>
        <begin position="111"/>
        <end position="128"/>
    </location>
</feature>
<keyword evidence="1" id="KW-0472">Membrane</keyword>
<feature type="domain" description="EamA" evidence="2">
    <location>
        <begin position="138"/>
        <end position="268"/>
    </location>
</feature>
<dbReference type="InterPro" id="IPR037185">
    <property type="entry name" value="EmrE-like"/>
</dbReference>
<feature type="transmembrane region" description="Helical" evidence="1">
    <location>
        <begin position="25"/>
        <end position="48"/>
    </location>
</feature>
<feature type="transmembrane region" description="Helical" evidence="1">
    <location>
        <begin position="84"/>
        <end position="105"/>
    </location>
</feature>
<reference evidence="4" key="1">
    <citation type="submission" date="2020-05" db="EMBL/GenBank/DDBJ databases">
        <authorList>
            <person name="Chiriac C."/>
            <person name="Salcher M."/>
            <person name="Ghai R."/>
            <person name="Kavagutti S V."/>
        </authorList>
    </citation>
    <scope>NUCLEOTIDE SEQUENCE</scope>
</reference>
<keyword evidence="1" id="KW-0812">Transmembrane</keyword>
<proteinExistence type="predicted"/>
<feature type="transmembrane region" description="Helical" evidence="1">
    <location>
        <begin position="164"/>
        <end position="185"/>
    </location>
</feature>
<feature type="transmembrane region" description="Helical" evidence="1">
    <location>
        <begin position="254"/>
        <end position="270"/>
    </location>
</feature>
<gene>
    <name evidence="3" type="ORF">UFOPK2657_00037</name>
    <name evidence="4" type="ORF">UFOPK4000_00301</name>
</gene>
<sequence length="271" mass="28535">MLALLAAVLHASWNLIVKQSTDRRLALWGQFTIGGALSAVALLVWTLSTSMPDIAWKWALISGATHVPYLMLLSRAYDRGDFSMSYPIVRGAGALAAAAGGVLFLNDTLSIASTIGILIAVLGLFVLAKSGSWHVVGAAIAVASTIAIYSVVDGHGTRQSQPVAYALALNIAAAVFVSLFTAINSRKMMIPTLRQHWKTMGAAGVFSTVAYTLVMIAYRHAPVGYVASLRESSVVIAAFAGWKMLDEGDHKKRIASAAIVLIGLVVLVVGG</sequence>
<accession>A0A6J7MZG0</accession>
<keyword evidence="1" id="KW-1133">Transmembrane helix</keyword>
<name>A0A6J7MZG0_9ZZZZ</name>
<feature type="transmembrane region" description="Helical" evidence="1">
    <location>
        <begin position="197"/>
        <end position="218"/>
    </location>
</feature>
<dbReference type="Gene3D" id="1.10.3730.20">
    <property type="match status" value="2"/>
</dbReference>
<dbReference type="GO" id="GO:0016020">
    <property type="term" value="C:membrane"/>
    <property type="evidence" value="ECO:0007669"/>
    <property type="project" value="InterPro"/>
</dbReference>
<feature type="transmembrane region" description="Helical" evidence="1">
    <location>
        <begin position="54"/>
        <end position="72"/>
    </location>
</feature>
<feature type="transmembrane region" description="Helical" evidence="1">
    <location>
        <begin position="135"/>
        <end position="152"/>
    </location>
</feature>
<evidence type="ECO:0000313" key="4">
    <source>
        <dbReference type="EMBL" id="CAB4984392.1"/>
    </source>
</evidence>
<evidence type="ECO:0000256" key="1">
    <source>
        <dbReference type="SAM" id="Phobius"/>
    </source>
</evidence>
<dbReference type="AlphaFoldDB" id="A0A6J7MZG0"/>
<dbReference type="SUPFAM" id="SSF103481">
    <property type="entry name" value="Multidrug resistance efflux transporter EmrE"/>
    <property type="match status" value="2"/>
</dbReference>
<evidence type="ECO:0000259" key="2">
    <source>
        <dbReference type="Pfam" id="PF00892"/>
    </source>
</evidence>
<dbReference type="Pfam" id="PF00892">
    <property type="entry name" value="EamA"/>
    <property type="match status" value="1"/>
</dbReference>
<dbReference type="InterPro" id="IPR000620">
    <property type="entry name" value="EamA_dom"/>
</dbReference>
<evidence type="ECO:0000313" key="3">
    <source>
        <dbReference type="EMBL" id="CAB4701616.1"/>
    </source>
</evidence>